<dbReference type="InterPro" id="IPR051913">
    <property type="entry name" value="GH2_Domain-Containing"/>
</dbReference>
<comment type="caution">
    <text evidence="5">The sequence shown here is derived from an EMBL/GenBank/DDBJ whole genome shotgun (WGS) entry which is preliminary data.</text>
</comment>
<evidence type="ECO:0000259" key="3">
    <source>
        <dbReference type="Pfam" id="PF02836"/>
    </source>
</evidence>
<dbReference type="GO" id="GO:0016787">
    <property type="term" value="F:hydrolase activity"/>
    <property type="evidence" value="ECO:0007669"/>
    <property type="project" value="UniProtKB-KW"/>
</dbReference>
<proteinExistence type="inferred from homology"/>
<name>A0ABV6B408_9DEIO</name>
<dbReference type="Gene3D" id="2.60.120.260">
    <property type="entry name" value="Galactose-binding domain-like"/>
    <property type="match status" value="1"/>
</dbReference>
<dbReference type="EMBL" id="JBHLYR010000045">
    <property type="protein sequence ID" value="MFB9993171.1"/>
    <property type="molecule type" value="Genomic_DNA"/>
</dbReference>
<dbReference type="PANTHER" id="PTHR42732">
    <property type="entry name" value="BETA-GALACTOSIDASE"/>
    <property type="match status" value="1"/>
</dbReference>
<evidence type="ECO:0000256" key="1">
    <source>
        <dbReference type="ARBA" id="ARBA00007401"/>
    </source>
</evidence>
<dbReference type="Pfam" id="PF00703">
    <property type="entry name" value="Glyco_hydro_2"/>
    <property type="match status" value="1"/>
</dbReference>
<organism evidence="5 6">
    <name type="scientific">Deinococcus oregonensis</name>
    <dbReference type="NCBI Taxonomy" id="1805970"/>
    <lineage>
        <taxon>Bacteria</taxon>
        <taxon>Thermotogati</taxon>
        <taxon>Deinococcota</taxon>
        <taxon>Deinococci</taxon>
        <taxon>Deinococcales</taxon>
        <taxon>Deinococcaceae</taxon>
        <taxon>Deinococcus</taxon>
    </lineage>
</organism>
<evidence type="ECO:0000259" key="2">
    <source>
        <dbReference type="Pfam" id="PF00703"/>
    </source>
</evidence>
<keyword evidence="6" id="KW-1185">Reference proteome</keyword>
<sequence>MKPSLHPRPLLERAHWHSLNGVWEFAFDNGAQWRTPEQVTFDQTIQVPFPPESPASGIHDPSFHHTLWYRLTVTPQLPAGADAASQRLWLHFGAVDYQATVWVNGQQVATHEGGHTPFSADLTDVWVPGEAAEIVVRAIDDPHDLAKPRGKQDWEAEPHEIWYPRTSGIWQTVWLEFRPQTSVASVVWTSNVERWEVTLQARIQGPVTPETRLRVRLEVDGQLLANDEYDVVYADVSRTLTLRDFGIDAARRFLLWTPEHPQLIAATLEVVQGGEILDRVQSYTAMRSVAVDAQHFLLNGRPYPLKMVLDQGYWPEGLMSATDEQLRRDVELTRLLGFNGARKHQKIEDPRYLYWCDVLGLLVWEELPSAYIFTGEASRRLTQEWIETIERDRSHPCVVAWVPFNESWGVPDLPLVPAQRDLVRALYHLTKALDPTRPVIGNDGWEYVITDILNIHDYTHLPQKLLNRYGTPEALQASLNQVRPHKRLIALDETRLKAPAMLTEFGGIAFTREDDDMGWGYNRKTDAQSFLTEYTALLAAVHQCTGLVGFCYTQLTDTFQEKNGLLYEDRTPKADLRVLAEANRGERSAQDIEKDRQLDDMGYDFVWRKKRQHTEQTSPPSSLVPAD</sequence>
<dbReference type="InterPro" id="IPR006104">
    <property type="entry name" value="Glyco_hydro_2_N"/>
</dbReference>
<dbReference type="InterPro" id="IPR036156">
    <property type="entry name" value="Beta-gal/glucu_dom_sf"/>
</dbReference>
<dbReference type="PANTHER" id="PTHR42732:SF3">
    <property type="entry name" value="HYDROLASE"/>
    <property type="match status" value="1"/>
</dbReference>
<dbReference type="InterPro" id="IPR006103">
    <property type="entry name" value="Glyco_hydro_2_cat"/>
</dbReference>
<protein>
    <submittedName>
        <fullName evidence="5">Glycoside hydrolase family 2 protein</fullName>
    </submittedName>
</protein>
<feature type="domain" description="Glycoside hydrolase family 2 immunoglobulin-like beta-sandwich" evidence="2">
    <location>
        <begin position="184"/>
        <end position="287"/>
    </location>
</feature>
<dbReference type="InterPro" id="IPR006102">
    <property type="entry name" value="Ig-like_GH2"/>
</dbReference>
<gene>
    <name evidence="5" type="ORF">ACFFLM_14455</name>
</gene>
<reference evidence="5 6" key="1">
    <citation type="submission" date="2024-09" db="EMBL/GenBank/DDBJ databases">
        <authorList>
            <person name="Sun Q."/>
            <person name="Mori K."/>
        </authorList>
    </citation>
    <scope>NUCLEOTIDE SEQUENCE [LARGE SCALE GENOMIC DNA]</scope>
    <source>
        <strain evidence="5 6">JCM 13503</strain>
    </source>
</reference>
<feature type="domain" description="Glycoside hydrolase family 2 catalytic" evidence="3">
    <location>
        <begin position="290"/>
        <end position="578"/>
    </location>
</feature>
<dbReference type="Pfam" id="PF02836">
    <property type="entry name" value="Glyco_hydro_2_C"/>
    <property type="match status" value="1"/>
</dbReference>
<keyword evidence="5" id="KW-0378">Hydrolase</keyword>
<dbReference type="SUPFAM" id="SSF49303">
    <property type="entry name" value="beta-Galactosidase/glucuronidase domain"/>
    <property type="match status" value="1"/>
</dbReference>
<evidence type="ECO:0000259" key="4">
    <source>
        <dbReference type="Pfam" id="PF02837"/>
    </source>
</evidence>
<dbReference type="RefSeq" id="WP_380011469.1">
    <property type="nucleotide sequence ID" value="NZ_JBHLYR010000045.1"/>
</dbReference>
<dbReference type="SUPFAM" id="SSF49785">
    <property type="entry name" value="Galactose-binding domain-like"/>
    <property type="match status" value="1"/>
</dbReference>
<feature type="domain" description="Glycosyl hydrolases family 2 sugar binding" evidence="4">
    <location>
        <begin position="61"/>
        <end position="138"/>
    </location>
</feature>
<dbReference type="InterPro" id="IPR008979">
    <property type="entry name" value="Galactose-bd-like_sf"/>
</dbReference>
<dbReference type="SUPFAM" id="SSF51445">
    <property type="entry name" value="(Trans)glycosidases"/>
    <property type="match status" value="1"/>
</dbReference>
<dbReference type="Gene3D" id="3.20.20.80">
    <property type="entry name" value="Glycosidases"/>
    <property type="match status" value="1"/>
</dbReference>
<dbReference type="Pfam" id="PF02837">
    <property type="entry name" value="Glyco_hydro_2_N"/>
    <property type="match status" value="1"/>
</dbReference>
<evidence type="ECO:0000313" key="6">
    <source>
        <dbReference type="Proteomes" id="UP001589733"/>
    </source>
</evidence>
<comment type="similarity">
    <text evidence="1">Belongs to the glycosyl hydrolase 2 family.</text>
</comment>
<dbReference type="Proteomes" id="UP001589733">
    <property type="component" value="Unassembled WGS sequence"/>
</dbReference>
<dbReference type="InterPro" id="IPR017853">
    <property type="entry name" value="GH"/>
</dbReference>
<evidence type="ECO:0000313" key="5">
    <source>
        <dbReference type="EMBL" id="MFB9993171.1"/>
    </source>
</evidence>
<accession>A0ABV6B408</accession>